<name>A0ABQ1C734_9MYCO</name>
<keyword evidence="6 8" id="KW-0408">Iron</keyword>
<dbReference type="CDD" id="cd11078">
    <property type="entry name" value="CYP130-like"/>
    <property type="match status" value="1"/>
</dbReference>
<evidence type="ECO:0000313" key="11">
    <source>
        <dbReference type="Proteomes" id="UP000465240"/>
    </source>
</evidence>
<evidence type="ECO:0000256" key="2">
    <source>
        <dbReference type="ARBA" id="ARBA00010617"/>
    </source>
</evidence>
<evidence type="ECO:0000256" key="9">
    <source>
        <dbReference type="SAM" id="MobiDB-lite"/>
    </source>
</evidence>
<dbReference type="Proteomes" id="UP000465240">
    <property type="component" value="Unassembled WGS sequence"/>
</dbReference>
<evidence type="ECO:0000256" key="1">
    <source>
        <dbReference type="ARBA" id="ARBA00001971"/>
    </source>
</evidence>
<feature type="region of interest" description="Disordered" evidence="9">
    <location>
        <begin position="376"/>
        <end position="409"/>
    </location>
</feature>
<dbReference type="PRINTS" id="PR00385">
    <property type="entry name" value="P450"/>
</dbReference>
<protein>
    <submittedName>
        <fullName evidence="10">Cytochrome P450 monooxygenase</fullName>
    </submittedName>
</protein>
<dbReference type="RefSeq" id="WP_120793305.1">
    <property type="nucleotide sequence ID" value="NZ_BLKX01000001.1"/>
</dbReference>
<dbReference type="EMBL" id="BLKX01000001">
    <property type="protein sequence ID" value="GFG80194.1"/>
    <property type="molecule type" value="Genomic_DNA"/>
</dbReference>
<dbReference type="Gene3D" id="1.10.630.10">
    <property type="entry name" value="Cytochrome P450"/>
    <property type="match status" value="1"/>
</dbReference>
<evidence type="ECO:0000256" key="3">
    <source>
        <dbReference type="ARBA" id="ARBA00022617"/>
    </source>
</evidence>
<dbReference type="Pfam" id="PF00067">
    <property type="entry name" value="p450"/>
    <property type="match status" value="1"/>
</dbReference>
<dbReference type="InterPro" id="IPR017972">
    <property type="entry name" value="Cyt_P450_CS"/>
</dbReference>
<keyword evidence="7 8" id="KW-0503">Monooxygenase</keyword>
<evidence type="ECO:0000256" key="8">
    <source>
        <dbReference type="RuleBase" id="RU000461"/>
    </source>
</evidence>
<dbReference type="PANTHER" id="PTHR46696:SF4">
    <property type="entry name" value="BIOTIN BIOSYNTHESIS CYTOCHROME P450"/>
    <property type="match status" value="1"/>
</dbReference>
<comment type="caution">
    <text evidence="10">The sequence shown here is derived from an EMBL/GenBank/DDBJ whole genome shotgun (WGS) entry which is preliminary data.</text>
</comment>
<dbReference type="GO" id="GO:0004497">
    <property type="term" value="F:monooxygenase activity"/>
    <property type="evidence" value="ECO:0007669"/>
    <property type="project" value="UniProtKB-KW"/>
</dbReference>
<sequence length="409" mass="45867">MSDLYYDPWDVEIDVDPYPTYRRLRDETPVYYNARHDFWALSRYTDVDAALRDSRRLSSARGDILEVVKADPVMPPGVFINEDPPLHAIHRALVSSAFTPKRIREVEDKVRAFCVACLEPVAGTGRLDFVTDLGAELPMRTIGMLVGIPDAEQPSVRAQAHRVLRNEPGKPLPVNKDHYFDGDMFADYVAWRAKNPSDDLITELLAVEFEDQTGKTRRLRTDELLIFLAVVAGAGVETTGRLFGWMGKVLAENPDQRRHLVDNPALIPSAIEELLRFEPPGPHVARWVAEDVEYHGHTIPAGSALLLMLASANRDERHFDEPDRFNIHRRPGSHLTFGRGAHFCLGAPLARLEGRVALEEVLKRFPTWEIDTDNARRSRTSTVRGWDSMPSSVPWPAQATSGSLGPPAS</sequence>
<dbReference type="PANTHER" id="PTHR46696">
    <property type="entry name" value="P450, PUTATIVE (EUROFUNG)-RELATED"/>
    <property type="match status" value="1"/>
</dbReference>
<keyword evidence="5 8" id="KW-0560">Oxidoreductase</keyword>
<comment type="cofactor">
    <cofactor evidence="1">
        <name>heme</name>
        <dbReference type="ChEBI" id="CHEBI:30413"/>
    </cofactor>
</comment>
<evidence type="ECO:0000256" key="5">
    <source>
        <dbReference type="ARBA" id="ARBA00023002"/>
    </source>
</evidence>
<keyword evidence="11" id="KW-1185">Reference proteome</keyword>
<dbReference type="InterPro" id="IPR002397">
    <property type="entry name" value="Cyt_P450_B"/>
</dbReference>
<keyword evidence="3 8" id="KW-0349">Heme</keyword>
<keyword evidence="4 8" id="KW-0479">Metal-binding</keyword>
<reference evidence="10 11" key="1">
    <citation type="journal article" date="2019" name="Emerg. Microbes Infect.">
        <title>Comprehensive subspecies identification of 175 nontuberculous mycobacteria species based on 7547 genomic profiles.</title>
        <authorList>
            <person name="Matsumoto Y."/>
            <person name="Kinjo T."/>
            <person name="Motooka D."/>
            <person name="Nabeya D."/>
            <person name="Jung N."/>
            <person name="Uechi K."/>
            <person name="Horii T."/>
            <person name="Iida T."/>
            <person name="Fujita J."/>
            <person name="Nakamura S."/>
        </authorList>
    </citation>
    <scope>NUCLEOTIDE SEQUENCE [LARGE SCALE GENOMIC DNA]</scope>
    <source>
        <strain evidence="10 11">JCM 18565</strain>
    </source>
</reference>
<accession>A0ABQ1C734</accession>
<gene>
    <name evidence="10" type="ORF">MPRG_34700</name>
</gene>
<evidence type="ECO:0000256" key="7">
    <source>
        <dbReference type="ARBA" id="ARBA00023033"/>
    </source>
</evidence>
<organism evidence="10 11">
    <name type="scientific">Mycobacterium paragordonae</name>
    <dbReference type="NCBI Taxonomy" id="1389713"/>
    <lineage>
        <taxon>Bacteria</taxon>
        <taxon>Bacillati</taxon>
        <taxon>Actinomycetota</taxon>
        <taxon>Actinomycetes</taxon>
        <taxon>Mycobacteriales</taxon>
        <taxon>Mycobacteriaceae</taxon>
        <taxon>Mycobacterium</taxon>
    </lineage>
</organism>
<evidence type="ECO:0000256" key="6">
    <source>
        <dbReference type="ARBA" id="ARBA00023004"/>
    </source>
</evidence>
<dbReference type="PROSITE" id="PS00086">
    <property type="entry name" value="CYTOCHROME_P450"/>
    <property type="match status" value="1"/>
</dbReference>
<dbReference type="SUPFAM" id="SSF48264">
    <property type="entry name" value="Cytochrome P450"/>
    <property type="match status" value="1"/>
</dbReference>
<evidence type="ECO:0000256" key="4">
    <source>
        <dbReference type="ARBA" id="ARBA00022723"/>
    </source>
</evidence>
<dbReference type="InterPro" id="IPR001128">
    <property type="entry name" value="Cyt_P450"/>
</dbReference>
<proteinExistence type="inferred from homology"/>
<dbReference type="PRINTS" id="PR00359">
    <property type="entry name" value="BP450"/>
</dbReference>
<comment type="similarity">
    <text evidence="2 8">Belongs to the cytochrome P450 family.</text>
</comment>
<evidence type="ECO:0000313" key="10">
    <source>
        <dbReference type="EMBL" id="GFG80194.1"/>
    </source>
</evidence>
<dbReference type="InterPro" id="IPR036396">
    <property type="entry name" value="Cyt_P450_sf"/>
</dbReference>